<evidence type="ECO:0000256" key="1">
    <source>
        <dbReference type="SAM" id="MobiDB-lite"/>
    </source>
</evidence>
<keyword evidence="2" id="KW-0812">Transmembrane</keyword>
<dbReference type="SMART" id="SM00248">
    <property type="entry name" value="ANK"/>
    <property type="match status" value="5"/>
</dbReference>
<dbReference type="Pfam" id="PF12796">
    <property type="entry name" value="Ank_2"/>
    <property type="match status" value="1"/>
</dbReference>
<dbReference type="OMA" id="RTAKSCM"/>
<dbReference type="SUPFAM" id="SSF48403">
    <property type="entry name" value="Ankyrin repeat"/>
    <property type="match status" value="1"/>
</dbReference>
<reference evidence="4 5" key="1">
    <citation type="journal article" date="2013" name="Genome Biol.">
        <title>The genome sequence of the most widely cultivated cacao type and its use to identify candidate genes regulating pod color.</title>
        <authorList>
            <person name="Motamayor J.C."/>
            <person name="Mockaitis K."/>
            <person name="Schmutz J."/>
            <person name="Haiminen N."/>
            <person name="Iii D.L."/>
            <person name="Cornejo O."/>
            <person name="Findley S.D."/>
            <person name="Zheng P."/>
            <person name="Utro F."/>
            <person name="Royaert S."/>
            <person name="Saski C."/>
            <person name="Jenkins J."/>
            <person name="Podicheti R."/>
            <person name="Zhao M."/>
            <person name="Scheffler B.E."/>
            <person name="Stack J.C."/>
            <person name="Feltus F.A."/>
            <person name="Mustiga G.M."/>
            <person name="Amores F."/>
            <person name="Phillips W."/>
            <person name="Marelli J.P."/>
            <person name="May G.D."/>
            <person name="Shapiro H."/>
            <person name="Ma J."/>
            <person name="Bustamante C.D."/>
            <person name="Schnell R.J."/>
            <person name="Main D."/>
            <person name="Gilbert D."/>
            <person name="Parida L."/>
            <person name="Kuhn D.N."/>
        </authorList>
    </citation>
    <scope>NUCLEOTIDE SEQUENCE [LARGE SCALE GENOMIC DNA]</scope>
    <source>
        <strain evidence="5">cv. Matina 1-6</strain>
    </source>
</reference>
<feature type="domain" description="PGG" evidence="3">
    <location>
        <begin position="426"/>
        <end position="539"/>
    </location>
</feature>
<dbReference type="HOGENOM" id="CLU_016885_3_0_1"/>
<dbReference type="EMBL" id="CM001885">
    <property type="protein sequence ID" value="EOY13952.1"/>
    <property type="molecule type" value="Genomic_DNA"/>
</dbReference>
<keyword evidence="5" id="KW-1185">Reference proteome</keyword>
<dbReference type="PANTHER" id="PTHR24177:SF434">
    <property type="entry name" value="PGG DOMAIN-CONTAINING PROTEIN"/>
    <property type="match status" value="1"/>
</dbReference>
<dbReference type="AlphaFoldDB" id="A0A061FB31"/>
<protein>
    <submittedName>
        <fullName evidence="4">Ankyrin repeat family protein, putative</fullName>
    </submittedName>
</protein>
<dbReference type="InParanoid" id="A0A061FB31"/>
<dbReference type="InterPro" id="IPR002110">
    <property type="entry name" value="Ankyrin_rpt"/>
</dbReference>
<name>A0A061FB31_THECC</name>
<feature type="region of interest" description="Disordered" evidence="1">
    <location>
        <begin position="1"/>
        <end position="28"/>
    </location>
</feature>
<accession>A0A061FB31</accession>
<feature type="transmembrane region" description="Helical" evidence="2">
    <location>
        <begin position="519"/>
        <end position="540"/>
    </location>
</feature>
<proteinExistence type="predicted"/>
<dbReference type="Gramene" id="EOY13952">
    <property type="protein sequence ID" value="EOY13952"/>
    <property type="gene ID" value="TCM_032859"/>
</dbReference>
<organism evidence="4 5">
    <name type="scientific">Theobroma cacao</name>
    <name type="common">Cacao</name>
    <name type="synonym">Cocoa</name>
    <dbReference type="NCBI Taxonomy" id="3641"/>
    <lineage>
        <taxon>Eukaryota</taxon>
        <taxon>Viridiplantae</taxon>
        <taxon>Streptophyta</taxon>
        <taxon>Embryophyta</taxon>
        <taxon>Tracheophyta</taxon>
        <taxon>Spermatophyta</taxon>
        <taxon>Magnoliopsida</taxon>
        <taxon>eudicotyledons</taxon>
        <taxon>Gunneridae</taxon>
        <taxon>Pentapetalae</taxon>
        <taxon>rosids</taxon>
        <taxon>malvids</taxon>
        <taxon>Malvales</taxon>
        <taxon>Malvaceae</taxon>
        <taxon>Byttnerioideae</taxon>
        <taxon>Theobroma</taxon>
    </lineage>
</organism>
<dbReference type="PANTHER" id="PTHR24177">
    <property type="entry name" value="CASKIN"/>
    <property type="match status" value="1"/>
</dbReference>
<keyword evidence="2" id="KW-0472">Membrane</keyword>
<dbReference type="InterPro" id="IPR036770">
    <property type="entry name" value="Ankyrin_rpt-contain_sf"/>
</dbReference>
<feature type="transmembrane region" description="Helical" evidence="2">
    <location>
        <begin position="472"/>
        <end position="498"/>
    </location>
</feature>
<feature type="compositionally biased region" description="Basic and acidic residues" evidence="1">
    <location>
        <begin position="1"/>
        <end position="10"/>
    </location>
</feature>
<dbReference type="eggNOG" id="KOG0504">
    <property type="taxonomic scope" value="Eukaryota"/>
</dbReference>
<evidence type="ECO:0000256" key="2">
    <source>
        <dbReference type="SAM" id="Phobius"/>
    </source>
</evidence>
<gene>
    <name evidence="4" type="ORF">TCM_032859</name>
</gene>
<dbReference type="STRING" id="3641.A0A061FB31"/>
<keyword evidence="2" id="KW-1133">Transmembrane helix</keyword>
<sequence length="601" mass="67582">MAGRVEHGAEDVEVTVDNGGPNRATPHHEVAGQKKHLYRKKLLTLYTAALNGDWRSAESIIKSDPTFLNSSITDDYKTALHIAAGAKQTAFVKKLVNLMQNQESHLDLQDENDNTAFCLAVIAGSVPVAKILMKKVPQLALIRGGKNSTPLFIAVIFGRHDMARLLYRETESHLKHLELEHLQHIFFTCIETDMFYIAIQLLAQSRDLAVARKSDGQTALHMLARKPSAFAGKKPGILKMLLSSCKGSNDSTALELVSSLWTNVLSKTNLDVQKEIDVPFNLLFEAAELGNYEFLAELLRLYPELIWETDCENRTIFHIAVLHRHVDIFNQIYSIGSIKDVVVAYKIPGNECEVWDNMLHLAAKLPSPHRLDMVSGAALQMQRELLWFEEVRSVVQPSDRERKGLKGLTPRKLFSRQHEGLLERGEKWMRDTSESCMIVATLITTVVYSAGFSTPGGNDNTKGTPVLINHTLFHVFAVSEAVALSFSITSTLMFLCILTSRYAEEDFLKSLPLKLMAGLATLFISMMAMIVAFSAAFFLAYRDSYNHHRLRWVPLLVSAFAFLPAVLFVLLQYRLFLDMFHSTCCSRSLFRPRKSMFSSKV</sequence>
<evidence type="ECO:0000259" key="3">
    <source>
        <dbReference type="Pfam" id="PF13962"/>
    </source>
</evidence>
<dbReference type="GO" id="GO:0016020">
    <property type="term" value="C:membrane"/>
    <property type="evidence" value="ECO:0000318"/>
    <property type="project" value="GO_Central"/>
</dbReference>
<evidence type="ECO:0000313" key="5">
    <source>
        <dbReference type="Proteomes" id="UP000026915"/>
    </source>
</evidence>
<dbReference type="Proteomes" id="UP000026915">
    <property type="component" value="Chromosome 7"/>
</dbReference>
<dbReference type="Gene3D" id="1.25.40.20">
    <property type="entry name" value="Ankyrin repeat-containing domain"/>
    <property type="match status" value="1"/>
</dbReference>
<evidence type="ECO:0000313" key="4">
    <source>
        <dbReference type="EMBL" id="EOY13952.1"/>
    </source>
</evidence>
<feature type="transmembrane region" description="Helical" evidence="2">
    <location>
        <begin position="552"/>
        <end position="571"/>
    </location>
</feature>
<dbReference type="Pfam" id="PF13962">
    <property type="entry name" value="PGG"/>
    <property type="match status" value="1"/>
</dbReference>
<dbReference type="InterPro" id="IPR026961">
    <property type="entry name" value="PGG_dom"/>
</dbReference>